<dbReference type="STRING" id="2903.R1EVN9"/>
<reference evidence="5" key="1">
    <citation type="journal article" date="2013" name="Nature">
        <title>Pan genome of the phytoplankton Emiliania underpins its global distribution.</title>
        <authorList>
            <person name="Read B.A."/>
            <person name="Kegel J."/>
            <person name="Klute M.J."/>
            <person name="Kuo A."/>
            <person name="Lefebvre S.C."/>
            <person name="Maumus F."/>
            <person name="Mayer C."/>
            <person name="Miller J."/>
            <person name="Monier A."/>
            <person name="Salamov A."/>
            <person name="Young J."/>
            <person name="Aguilar M."/>
            <person name="Claverie J.M."/>
            <person name="Frickenhaus S."/>
            <person name="Gonzalez K."/>
            <person name="Herman E.K."/>
            <person name="Lin Y.C."/>
            <person name="Napier J."/>
            <person name="Ogata H."/>
            <person name="Sarno A.F."/>
            <person name="Shmutz J."/>
            <person name="Schroeder D."/>
            <person name="de Vargas C."/>
            <person name="Verret F."/>
            <person name="von Dassow P."/>
            <person name="Valentin K."/>
            <person name="Van de Peer Y."/>
            <person name="Wheeler G."/>
            <person name="Dacks J.B."/>
            <person name="Delwiche C.F."/>
            <person name="Dyhrman S.T."/>
            <person name="Glockner G."/>
            <person name="John U."/>
            <person name="Richards T."/>
            <person name="Worden A.Z."/>
            <person name="Zhang X."/>
            <person name="Grigoriev I.V."/>
            <person name="Allen A.E."/>
            <person name="Bidle K."/>
            <person name="Borodovsky M."/>
            <person name="Bowler C."/>
            <person name="Brownlee C."/>
            <person name="Cock J.M."/>
            <person name="Elias M."/>
            <person name="Gladyshev V.N."/>
            <person name="Groth M."/>
            <person name="Guda C."/>
            <person name="Hadaegh A."/>
            <person name="Iglesias-Rodriguez M.D."/>
            <person name="Jenkins J."/>
            <person name="Jones B.M."/>
            <person name="Lawson T."/>
            <person name="Leese F."/>
            <person name="Lindquist E."/>
            <person name="Lobanov A."/>
            <person name="Lomsadze A."/>
            <person name="Malik S.B."/>
            <person name="Marsh M.E."/>
            <person name="Mackinder L."/>
            <person name="Mock T."/>
            <person name="Mueller-Roeber B."/>
            <person name="Pagarete A."/>
            <person name="Parker M."/>
            <person name="Probert I."/>
            <person name="Quesneville H."/>
            <person name="Raines C."/>
            <person name="Rensing S.A."/>
            <person name="Riano-Pachon D.M."/>
            <person name="Richier S."/>
            <person name="Rokitta S."/>
            <person name="Shiraiwa Y."/>
            <person name="Soanes D.M."/>
            <person name="van der Giezen M."/>
            <person name="Wahlund T.M."/>
            <person name="Williams B."/>
            <person name="Wilson W."/>
            <person name="Wolfe G."/>
            <person name="Wurch L.L."/>
        </authorList>
    </citation>
    <scope>NUCLEOTIDE SEQUENCE</scope>
</reference>
<dbReference type="GO" id="GO:0004601">
    <property type="term" value="F:peroxidase activity"/>
    <property type="evidence" value="ECO:0007669"/>
    <property type="project" value="InterPro"/>
</dbReference>
<evidence type="ECO:0000259" key="3">
    <source>
        <dbReference type="Pfam" id="PF00141"/>
    </source>
</evidence>
<dbReference type="InterPro" id="IPR010255">
    <property type="entry name" value="Haem_peroxidase_sf"/>
</dbReference>
<dbReference type="PANTHER" id="PTHR31356">
    <property type="entry name" value="THYLAKOID LUMENAL 29 KDA PROTEIN, CHLOROPLASTIC-RELATED"/>
    <property type="match status" value="1"/>
</dbReference>
<dbReference type="AlphaFoldDB" id="A0A0D3K4J5"/>
<dbReference type="GO" id="GO:0000302">
    <property type="term" value="P:response to reactive oxygen species"/>
    <property type="evidence" value="ECO:0007669"/>
    <property type="project" value="TreeGrafter"/>
</dbReference>
<sequence length="232" mass="25133">MLCDWKGHLTASLPISCEAAPSWDEDEGALKKDYKTTREQASPLNPKYSPFLQWCSLCRGCSLCWGGMRGGGSEGCERGRGSGAHRLAPGAAVTSRSGAVGGSSAEACRSAAPPTAPLPSRRVEASRGRCRWCGGGAAFITPTPTVLTNGYYALLLSLPWTLKEWDGPMQFEDPSGKLMMLPSDIALIQDKKMRQYVQMYAKDKELFFKEFAAAFQKLEELGTKNPQTVALA</sequence>
<dbReference type="GO" id="GO:0042744">
    <property type="term" value="P:hydrogen peroxide catabolic process"/>
    <property type="evidence" value="ECO:0007669"/>
    <property type="project" value="TreeGrafter"/>
</dbReference>
<feature type="domain" description="Plant heme peroxidase family profile" evidence="3">
    <location>
        <begin position="127"/>
        <end position="203"/>
    </location>
</feature>
<evidence type="ECO:0000313" key="4">
    <source>
        <dbReference type="EnsemblProtists" id="EOD30680"/>
    </source>
</evidence>
<evidence type="ECO:0000256" key="1">
    <source>
        <dbReference type="ARBA" id="ARBA00023002"/>
    </source>
</evidence>
<dbReference type="Proteomes" id="UP000013827">
    <property type="component" value="Unassembled WGS sequence"/>
</dbReference>
<dbReference type="EnsemblProtists" id="EOD30680">
    <property type="protein sequence ID" value="EOD30680"/>
    <property type="gene ID" value="EMIHUDRAFT_232472"/>
</dbReference>
<dbReference type="Gene3D" id="1.10.420.10">
    <property type="entry name" value="Peroxidase, domain 2"/>
    <property type="match status" value="1"/>
</dbReference>
<evidence type="ECO:0000256" key="2">
    <source>
        <dbReference type="RuleBase" id="RU004241"/>
    </source>
</evidence>
<dbReference type="GO" id="GO:0034599">
    <property type="term" value="P:cellular response to oxidative stress"/>
    <property type="evidence" value="ECO:0007669"/>
    <property type="project" value="InterPro"/>
</dbReference>
<comment type="similarity">
    <text evidence="2">Belongs to the peroxidase family.</text>
</comment>
<dbReference type="KEGG" id="ehx:EMIHUDRAFT_232472"/>
<protein>
    <recommendedName>
        <fullName evidence="3">Plant heme peroxidase family profile domain-containing protein</fullName>
    </recommendedName>
</protein>
<keyword evidence="5" id="KW-1185">Reference proteome</keyword>
<proteinExistence type="inferred from homology"/>
<dbReference type="RefSeq" id="XP_005783109.1">
    <property type="nucleotide sequence ID" value="XM_005783052.1"/>
</dbReference>
<dbReference type="HOGENOM" id="CLU_1196770_0_0_1"/>
<dbReference type="GO" id="GO:0020037">
    <property type="term" value="F:heme binding"/>
    <property type="evidence" value="ECO:0007669"/>
    <property type="project" value="InterPro"/>
</dbReference>
<dbReference type="PaxDb" id="2903-EOD30680"/>
<keyword evidence="1" id="KW-0560">Oxidoreductase</keyword>
<organism evidence="4 5">
    <name type="scientific">Emiliania huxleyi (strain CCMP1516)</name>
    <dbReference type="NCBI Taxonomy" id="280463"/>
    <lineage>
        <taxon>Eukaryota</taxon>
        <taxon>Haptista</taxon>
        <taxon>Haptophyta</taxon>
        <taxon>Prymnesiophyceae</taxon>
        <taxon>Isochrysidales</taxon>
        <taxon>Noelaerhabdaceae</taxon>
        <taxon>Emiliania</taxon>
    </lineage>
</organism>
<name>A0A0D3K4J5_EMIH1</name>
<dbReference type="SUPFAM" id="SSF48113">
    <property type="entry name" value="Heme-dependent peroxidases"/>
    <property type="match status" value="1"/>
</dbReference>
<evidence type="ECO:0000313" key="5">
    <source>
        <dbReference type="Proteomes" id="UP000013827"/>
    </source>
</evidence>
<dbReference type="PANTHER" id="PTHR31356:SF58">
    <property type="entry name" value="CYTOCHROME C PEROXIDASE, MITOCHONDRIAL"/>
    <property type="match status" value="1"/>
</dbReference>
<dbReference type="GeneID" id="17275953"/>
<dbReference type="Pfam" id="PF00141">
    <property type="entry name" value="peroxidase"/>
    <property type="match status" value="1"/>
</dbReference>
<dbReference type="InterPro" id="IPR002016">
    <property type="entry name" value="Haem_peroxidase"/>
</dbReference>
<reference evidence="4" key="2">
    <citation type="submission" date="2024-10" db="UniProtKB">
        <authorList>
            <consortium name="EnsemblProtists"/>
        </authorList>
    </citation>
    <scope>IDENTIFICATION</scope>
</reference>
<accession>A0A0D3K4J5</accession>
<dbReference type="InterPro" id="IPR044831">
    <property type="entry name" value="Ccp1-like"/>
</dbReference>